<evidence type="ECO:0000313" key="3">
    <source>
        <dbReference type="Proteomes" id="UP000176186"/>
    </source>
</evidence>
<keyword evidence="1" id="KW-0175">Coiled coil</keyword>
<sequence length="100" mass="10663">MMNLLRSIAKSIPLVVVLLIVIELVWSNTLVGSGRDVRSIDLAIAQLRQENEVLAQQVASASALTTISVHAKEMGFVAPAKSQFVMIGGAELPVAIARPQ</sequence>
<comment type="caution">
    <text evidence="2">The sequence shown here is derived from an EMBL/GenBank/DDBJ whole genome shotgun (WGS) entry which is preliminary data.</text>
</comment>
<name>A0A1F6BC58_9BACT</name>
<reference evidence="2 3" key="1">
    <citation type="journal article" date="2016" name="Nat. Commun.">
        <title>Thousands of microbial genomes shed light on interconnected biogeochemical processes in an aquifer system.</title>
        <authorList>
            <person name="Anantharaman K."/>
            <person name="Brown C.T."/>
            <person name="Hug L.A."/>
            <person name="Sharon I."/>
            <person name="Castelle C.J."/>
            <person name="Probst A.J."/>
            <person name="Thomas B.C."/>
            <person name="Singh A."/>
            <person name="Wilkins M.J."/>
            <person name="Karaoz U."/>
            <person name="Brodie E.L."/>
            <person name="Williams K.H."/>
            <person name="Hubbard S.S."/>
            <person name="Banfield J.F."/>
        </authorList>
    </citation>
    <scope>NUCLEOTIDE SEQUENCE [LARGE SCALE GENOMIC DNA]</scope>
</reference>
<gene>
    <name evidence="2" type="ORF">A2363_04895</name>
</gene>
<dbReference type="EMBL" id="MFKE01000028">
    <property type="protein sequence ID" value="OGG34505.1"/>
    <property type="molecule type" value="Genomic_DNA"/>
</dbReference>
<evidence type="ECO:0000256" key="1">
    <source>
        <dbReference type="SAM" id="Coils"/>
    </source>
</evidence>
<feature type="coiled-coil region" evidence="1">
    <location>
        <begin position="37"/>
        <end position="64"/>
    </location>
</feature>
<evidence type="ECO:0000313" key="2">
    <source>
        <dbReference type="EMBL" id="OGG34505.1"/>
    </source>
</evidence>
<organism evidence="2 3">
    <name type="scientific">Candidatus Gottesmanbacteria bacterium RIFOXYB1_FULL_47_11</name>
    <dbReference type="NCBI Taxonomy" id="1798401"/>
    <lineage>
        <taxon>Bacteria</taxon>
        <taxon>Candidatus Gottesmaniibacteriota</taxon>
    </lineage>
</organism>
<dbReference type="AlphaFoldDB" id="A0A1F6BC58"/>
<protein>
    <submittedName>
        <fullName evidence="2">Uncharacterized protein</fullName>
    </submittedName>
</protein>
<dbReference type="Proteomes" id="UP000176186">
    <property type="component" value="Unassembled WGS sequence"/>
</dbReference>
<dbReference type="STRING" id="1798401.A2363_04895"/>
<accession>A0A1F6BC58</accession>
<proteinExistence type="predicted"/>